<protein>
    <submittedName>
        <fullName evidence="1">Uncharacterized protein</fullName>
    </submittedName>
</protein>
<evidence type="ECO:0000313" key="1">
    <source>
        <dbReference type="EMBL" id="KAJ7347409.1"/>
    </source>
</evidence>
<comment type="caution">
    <text evidence="1">The sequence shown here is derived from an EMBL/GenBank/DDBJ whole genome shotgun (WGS) entry which is preliminary data.</text>
</comment>
<dbReference type="Proteomes" id="UP001218218">
    <property type="component" value="Unassembled WGS sequence"/>
</dbReference>
<evidence type="ECO:0000313" key="2">
    <source>
        <dbReference type="Proteomes" id="UP001218218"/>
    </source>
</evidence>
<name>A0AAD7EQZ7_9AGAR</name>
<accession>A0AAD7EQZ7</accession>
<gene>
    <name evidence="1" type="ORF">DFH08DRAFT_809168</name>
</gene>
<reference evidence="1" key="1">
    <citation type="submission" date="2023-03" db="EMBL/GenBank/DDBJ databases">
        <title>Massive genome expansion in bonnet fungi (Mycena s.s.) driven by repeated elements and novel gene families across ecological guilds.</title>
        <authorList>
            <consortium name="Lawrence Berkeley National Laboratory"/>
            <person name="Harder C.B."/>
            <person name="Miyauchi S."/>
            <person name="Viragh M."/>
            <person name="Kuo A."/>
            <person name="Thoen E."/>
            <person name="Andreopoulos B."/>
            <person name="Lu D."/>
            <person name="Skrede I."/>
            <person name="Drula E."/>
            <person name="Henrissat B."/>
            <person name="Morin E."/>
            <person name="Kohler A."/>
            <person name="Barry K."/>
            <person name="LaButti K."/>
            <person name="Morin E."/>
            <person name="Salamov A."/>
            <person name="Lipzen A."/>
            <person name="Mereny Z."/>
            <person name="Hegedus B."/>
            <person name="Baldrian P."/>
            <person name="Stursova M."/>
            <person name="Weitz H."/>
            <person name="Taylor A."/>
            <person name="Grigoriev I.V."/>
            <person name="Nagy L.G."/>
            <person name="Martin F."/>
            <person name="Kauserud H."/>
        </authorList>
    </citation>
    <scope>NUCLEOTIDE SEQUENCE</scope>
    <source>
        <strain evidence="1">CBHHK002</strain>
    </source>
</reference>
<organism evidence="1 2">
    <name type="scientific">Mycena albidolilacea</name>
    <dbReference type="NCBI Taxonomy" id="1033008"/>
    <lineage>
        <taxon>Eukaryota</taxon>
        <taxon>Fungi</taxon>
        <taxon>Dikarya</taxon>
        <taxon>Basidiomycota</taxon>
        <taxon>Agaricomycotina</taxon>
        <taxon>Agaricomycetes</taxon>
        <taxon>Agaricomycetidae</taxon>
        <taxon>Agaricales</taxon>
        <taxon>Marasmiineae</taxon>
        <taxon>Mycenaceae</taxon>
        <taxon>Mycena</taxon>
    </lineage>
</organism>
<proteinExistence type="predicted"/>
<keyword evidence="2" id="KW-1185">Reference proteome</keyword>
<dbReference type="AlphaFoldDB" id="A0AAD7EQZ7"/>
<sequence>MVKRTGFDGNFQIWGGASNFAVTVLTLCIHRACCRQHAEELQPKSFFIVNTLVTNTQAPNQSQADSASNSNSNSHTSISTVVLNWQEYLTAQLCTVQKQLEAVQGSVGSGSSHLDQAKQQNNALRARICMLEQEMQSQWGLGLTDSPPAYLDCCTICTFGLIQSTAHNHV</sequence>
<dbReference type="EMBL" id="JARIHO010000019">
    <property type="protein sequence ID" value="KAJ7347409.1"/>
    <property type="molecule type" value="Genomic_DNA"/>
</dbReference>